<feature type="non-terminal residue" evidence="2">
    <location>
        <position position="1"/>
    </location>
</feature>
<sequence>LSYQWGNPKRNLRKIQCNGVSFLVTSNLYSALVHLRNPDSDISLWIDTICIDQKNDHEKGNQVQRMGEIYCRSKGTIIWLGDGG</sequence>
<proteinExistence type="predicted"/>
<dbReference type="AlphaFoldDB" id="A0A6A6EDI9"/>
<accession>A0A6A6EDI9</accession>
<dbReference type="EMBL" id="ML994621">
    <property type="protein sequence ID" value="KAF2189293.1"/>
    <property type="molecule type" value="Genomic_DNA"/>
</dbReference>
<evidence type="ECO:0000313" key="3">
    <source>
        <dbReference type="Proteomes" id="UP000800200"/>
    </source>
</evidence>
<name>A0A6A6EDI9_9PEZI</name>
<keyword evidence="3" id="KW-1185">Reference proteome</keyword>
<protein>
    <recommendedName>
        <fullName evidence="1">Heterokaryon incompatibility domain-containing protein</fullName>
    </recommendedName>
</protein>
<dbReference type="PANTHER" id="PTHR24148">
    <property type="entry name" value="ANKYRIN REPEAT DOMAIN-CONTAINING PROTEIN 39 HOMOLOG-RELATED"/>
    <property type="match status" value="1"/>
</dbReference>
<dbReference type="Pfam" id="PF06985">
    <property type="entry name" value="HET"/>
    <property type="match status" value="1"/>
</dbReference>
<dbReference type="Proteomes" id="UP000800200">
    <property type="component" value="Unassembled WGS sequence"/>
</dbReference>
<reference evidence="2" key="1">
    <citation type="journal article" date="2020" name="Stud. Mycol.">
        <title>101 Dothideomycetes genomes: a test case for predicting lifestyles and emergence of pathogens.</title>
        <authorList>
            <person name="Haridas S."/>
            <person name="Albert R."/>
            <person name="Binder M."/>
            <person name="Bloem J."/>
            <person name="Labutti K."/>
            <person name="Salamov A."/>
            <person name="Andreopoulos B."/>
            <person name="Baker S."/>
            <person name="Barry K."/>
            <person name="Bills G."/>
            <person name="Bluhm B."/>
            <person name="Cannon C."/>
            <person name="Castanera R."/>
            <person name="Culley D."/>
            <person name="Daum C."/>
            <person name="Ezra D."/>
            <person name="Gonzalez J."/>
            <person name="Henrissat B."/>
            <person name="Kuo A."/>
            <person name="Liang C."/>
            <person name="Lipzen A."/>
            <person name="Lutzoni F."/>
            <person name="Magnuson J."/>
            <person name="Mondo S."/>
            <person name="Nolan M."/>
            <person name="Ohm R."/>
            <person name="Pangilinan J."/>
            <person name="Park H.-J."/>
            <person name="Ramirez L."/>
            <person name="Alfaro M."/>
            <person name="Sun H."/>
            <person name="Tritt A."/>
            <person name="Yoshinaga Y."/>
            <person name="Zwiers L.-H."/>
            <person name="Turgeon B."/>
            <person name="Goodwin S."/>
            <person name="Spatafora J."/>
            <person name="Crous P."/>
            <person name="Grigoriev I."/>
        </authorList>
    </citation>
    <scope>NUCLEOTIDE SEQUENCE</scope>
    <source>
        <strain evidence="2">CBS 207.26</strain>
    </source>
</reference>
<feature type="domain" description="Heterokaryon incompatibility" evidence="1">
    <location>
        <begin position="1"/>
        <end position="82"/>
    </location>
</feature>
<gene>
    <name evidence="2" type="ORF">K469DRAFT_507956</name>
</gene>
<evidence type="ECO:0000259" key="1">
    <source>
        <dbReference type="Pfam" id="PF06985"/>
    </source>
</evidence>
<dbReference type="InterPro" id="IPR052895">
    <property type="entry name" value="HetReg/Transcr_Mod"/>
</dbReference>
<dbReference type="OrthoDB" id="2157530at2759"/>
<organism evidence="2 3">
    <name type="scientific">Zopfia rhizophila CBS 207.26</name>
    <dbReference type="NCBI Taxonomy" id="1314779"/>
    <lineage>
        <taxon>Eukaryota</taxon>
        <taxon>Fungi</taxon>
        <taxon>Dikarya</taxon>
        <taxon>Ascomycota</taxon>
        <taxon>Pezizomycotina</taxon>
        <taxon>Dothideomycetes</taxon>
        <taxon>Dothideomycetes incertae sedis</taxon>
        <taxon>Zopfiaceae</taxon>
        <taxon>Zopfia</taxon>
    </lineage>
</organism>
<evidence type="ECO:0000313" key="2">
    <source>
        <dbReference type="EMBL" id="KAF2189293.1"/>
    </source>
</evidence>
<feature type="non-terminal residue" evidence="2">
    <location>
        <position position="84"/>
    </location>
</feature>
<dbReference type="InterPro" id="IPR010730">
    <property type="entry name" value="HET"/>
</dbReference>
<dbReference type="PANTHER" id="PTHR24148:SF64">
    <property type="entry name" value="HETEROKARYON INCOMPATIBILITY DOMAIN-CONTAINING PROTEIN"/>
    <property type="match status" value="1"/>
</dbReference>